<dbReference type="Proteomes" id="UP001156215">
    <property type="component" value="Chromosome"/>
</dbReference>
<protein>
    <submittedName>
        <fullName evidence="2">Uncharacterized protein</fullName>
    </submittedName>
</protein>
<feature type="region of interest" description="Disordered" evidence="1">
    <location>
        <begin position="1"/>
        <end position="27"/>
    </location>
</feature>
<name>A0A9E9LW58_9BURK</name>
<evidence type="ECO:0000313" key="3">
    <source>
        <dbReference type="Proteomes" id="UP001156215"/>
    </source>
</evidence>
<dbReference type="AlphaFoldDB" id="A0A9E9LW58"/>
<sequence length="90" mass="9943">MKKHQSPTQKMQEPSHSLPSSVKKNSPYAGLDRMSMLVSSLGTLRLALMNTVNTNASLDTGDCHALAAFVTLLEEELENVIEELYPARQK</sequence>
<organism evidence="2 3">
    <name type="scientific">Oxalobacter vibrioformis</name>
    <dbReference type="NCBI Taxonomy" id="933080"/>
    <lineage>
        <taxon>Bacteria</taxon>
        <taxon>Pseudomonadati</taxon>
        <taxon>Pseudomonadota</taxon>
        <taxon>Betaproteobacteria</taxon>
        <taxon>Burkholderiales</taxon>
        <taxon>Oxalobacteraceae</taxon>
        <taxon>Oxalobacter</taxon>
    </lineage>
</organism>
<proteinExistence type="predicted"/>
<dbReference type="EMBL" id="CP098242">
    <property type="protein sequence ID" value="WAW09797.1"/>
    <property type="molecule type" value="Genomic_DNA"/>
</dbReference>
<feature type="compositionally biased region" description="Polar residues" evidence="1">
    <location>
        <begin position="1"/>
        <end position="24"/>
    </location>
</feature>
<evidence type="ECO:0000313" key="2">
    <source>
        <dbReference type="EMBL" id="WAW09797.1"/>
    </source>
</evidence>
<accession>A0A9E9LW58</accession>
<reference evidence="2" key="1">
    <citation type="journal article" date="2022" name="Front. Microbiol.">
        <title>New perspectives on an old grouping: The genomic and phenotypic variability of Oxalobacter formigenes and the implications for calcium oxalate stone prevention.</title>
        <authorList>
            <person name="Chmiel J.A."/>
            <person name="Carr C."/>
            <person name="Stuivenberg G.A."/>
            <person name="Venema R."/>
            <person name="Chanyi R.M."/>
            <person name="Al K.F."/>
            <person name="Giguere D."/>
            <person name="Say H."/>
            <person name="Akouris P.P."/>
            <person name="Dominguez Romero S.A."/>
            <person name="Kwong A."/>
            <person name="Tai V."/>
            <person name="Koval S.F."/>
            <person name="Razvi H."/>
            <person name="Bjazevic J."/>
            <person name="Burton J.P."/>
        </authorList>
    </citation>
    <scope>NUCLEOTIDE SEQUENCE</scope>
    <source>
        <strain evidence="2">WoOx3</strain>
    </source>
</reference>
<keyword evidence="3" id="KW-1185">Reference proteome</keyword>
<gene>
    <name evidence="2" type="ORF">NB640_11310</name>
</gene>
<dbReference type="KEGG" id="ovb:NB640_11310"/>
<evidence type="ECO:0000256" key="1">
    <source>
        <dbReference type="SAM" id="MobiDB-lite"/>
    </source>
</evidence>
<dbReference type="RefSeq" id="WP_269308801.1">
    <property type="nucleotide sequence ID" value="NZ_CP098242.1"/>
</dbReference>